<proteinExistence type="predicted"/>
<name>A0ACC6AEJ9_NITWI</name>
<dbReference type="Proteomes" id="UP001205486">
    <property type="component" value="Unassembled WGS sequence"/>
</dbReference>
<protein>
    <submittedName>
        <fullName evidence="1">Glycosyltransferase involved in cell wall biosynthesis</fullName>
    </submittedName>
</protein>
<sequence>MYEAIRSLPPGSVEGYFVAADGTALEYYRKLAKDMVVTRGLTRFDNTQYSHYRGARWLVLLREAFHLPYTLASIVRAKRRWRSIDVIHVNEVTEIIPGLVARLIFRAPMIVHVRSPQNNVVRSKRSKLIRSILRSQAVMVIAIDETVRSSLPQDIDVEVLHNSFSRASDRPDPPFKEKLDKALMGGMFTVGYVGSLHVSKGIMDLVEAAKIVCDKRRDIQFAIVGGMTDDDRSLRARALAALGLAQNIGSDVVNKISEYGIGTHFHLLGPTCDISVAYDAFDVLAFPSHLKAAGRPVFEAAFAGVPSIVAVEDPKPDTLVHGETGLSVPEKSPKALAEAICYLADNRIKSAKMGQSARLLAEKNFNPVSNSARLLEMYRRAHYARALAQ</sequence>
<evidence type="ECO:0000313" key="1">
    <source>
        <dbReference type="EMBL" id="MCP1998268.1"/>
    </source>
</evidence>
<organism evidence="1 2">
    <name type="scientific">Nitrobacter winogradskyi</name>
    <name type="common">Nitrobacter agilis</name>
    <dbReference type="NCBI Taxonomy" id="913"/>
    <lineage>
        <taxon>Bacteria</taxon>
        <taxon>Pseudomonadati</taxon>
        <taxon>Pseudomonadota</taxon>
        <taxon>Alphaproteobacteria</taxon>
        <taxon>Hyphomicrobiales</taxon>
        <taxon>Nitrobacteraceae</taxon>
        <taxon>Nitrobacter</taxon>
    </lineage>
</organism>
<reference evidence="1" key="1">
    <citation type="submission" date="2022-03" db="EMBL/GenBank/DDBJ databases">
        <title>Interactions between chemoautotrophic and heterotrophic bacteria.</title>
        <authorList>
            <person name="Santoro A."/>
        </authorList>
    </citation>
    <scope>NUCLEOTIDE SEQUENCE</scope>
    <source>
        <strain evidence="1">Nb-106</strain>
    </source>
</reference>
<accession>A0ACC6AEJ9</accession>
<gene>
    <name evidence="1" type="ORF">J2S34_000690</name>
</gene>
<keyword evidence="2" id="KW-1185">Reference proteome</keyword>
<evidence type="ECO:0000313" key="2">
    <source>
        <dbReference type="Proteomes" id="UP001205486"/>
    </source>
</evidence>
<dbReference type="EMBL" id="JALJZS010000001">
    <property type="protein sequence ID" value="MCP1998268.1"/>
    <property type="molecule type" value="Genomic_DNA"/>
</dbReference>
<comment type="caution">
    <text evidence="1">The sequence shown here is derived from an EMBL/GenBank/DDBJ whole genome shotgun (WGS) entry which is preliminary data.</text>
</comment>